<reference evidence="2 3" key="1">
    <citation type="submission" date="2020-04" db="EMBL/GenBank/DDBJ databases">
        <authorList>
            <person name="Pieper L."/>
        </authorList>
    </citation>
    <scope>NUCLEOTIDE SEQUENCE [LARGE SCALE GENOMIC DNA]</scope>
    <source>
        <strain evidence="2 3">B33</strain>
    </source>
</reference>
<dbReference type="RefSeq" id="WP_176351014.1">
    <property type="nucleotide sequence ID" value="NZ_JABWDJ010000696.1"/>
</dbReference>
<dbReference type="InterPro" id="IPR013783">
    <property type="entry name" value="Ig-like_fold"/>
</dbReference>
<evidence type="ECO:0000259" key="1">
    <source>
        <dbReference type="Pfam" id="PF07495"/>
    </source>
</evidence>
<reference evidence="2 3" key="2">
    <citation type="submission" date="2020-07" db="EMBL/GenBank/DDBJ databases">
        <title>Bacterial metabolism rescues the inhibition of intestinal drug absorption by food and drug additives.</title>
        <authorList>
            <person name="Zou L."/>
            <person name="Spanogiannopoulos P."/>
            <person name="Chien H.-C."/>
            <person name="Pieper L.M."/>
            <person name="Cai W."/>
            <person name="Khuri N."/>
            <person name="Pottel J."/>
            <person name="Vora B."/>
            <person name="Ni Z."/>
            <person name="Tsakalozou E."/>
            <person name="Zhang W."/>
            <person name="Shoichet B.K."/>
            <person name="Giacomini K.M."/>
            <person name="Turnbaugh P.J."/>
        </authorList>
    </citation>
    <scope>NUCLEOTIDE SEQUENCE [LARGE SCALE GENOMIC DNA]</scope>
    <source>
        <strain evidence="2 3">B33</strain>
    </source>
</reference>
<sequence>NNEREVRRLLQLDKPFYTVDKIRLPYKNNSLTIRFATLSYEDPLRNRYAYILNGVDKEWINNSSNNTASYTNLPPGEYEFLVRGSNNDHYWNEKAIS</sequence>
<evidence type="ECO:0000313" key="2">
    <source>
        <dbReference type="EMBL" id="NVB76640.1"/>
    </source>
</evidence>
<protein>
    <recommendedName>
        <fullName evidence="1">Two component regulator three Y domain-containing protein</fullName>
    </recommendedName>
</protein>
<feature type="non-terminal residue" evidence="2">
    <location>
        <position position="97"/>
    </location>
</feature>
<dbReference type="AlphaFoldDB" id="A0A7Y6PIV8"/>
<organism evidence="2 3">
    <name type="scientific">Phocaeicola vulgatus</name>
    <name type="common">Bacteroides vulgatus</name>
    <dbReference type="NCBI Taxonomy" id="821"/>
    <lineage>
        <taxon>Bacteria</taxon>
        <taxon>Pseudomonadati</taxon>
        <taxon>Bacteroidota</taxon>
        <taxon>Bacteroidia</taxon>
        <taxon>Bacteroidales</taxon>
        <taxon>Bacteroidaceae</taxon>
        <taxon>Phocaeicola</taxon>
    </lineage>
</organism>
<dbReference type="EMBL" id="JABWDJ010000696">
    <property type="protein sequence ID" value="NVB76640.1"/>
    <property type="molecule type" value="Genomic_DNA"/>
</dbReference>
<evidence type="ECO:0000313" key="3">
    <source>
        <dbReference type="Proteomes" id="UP000524321"/>
    </source>
</evidence>
<dbReference type="Proteomes" id="UP000524321">
    <property type="component" value="Unassembled WGS sequence"/>
</dbReference>
<dbReference type="Pfam" id="PF07495">
    <property type="entry name" value="Y_Y_Y"/>
    <property type="match status" value="1"/>
</dbReference>
<gene>
    <name evidence="2" type="ORF">HUV05_24710</name>
</gene>
<accession>A0A7Y6PIV8</accession>
<name>A0A7Y6PIV8_PHOVU</name>
<proteinExistence type="predicted"/>
<dbReference type="Gene3D" id="2.60.40.10">
    <property type="entry name" value="Immunoglobulins"/>
    <property type="match status" value="1"/>
</dbReference>
<feature type="non-terminal residue" evidence="2">
    <location>
        <position position="1"/>
    </location>
</feature>
<comment type="caution">
    <text evidence="2">The sequence shown here is derived from an EMBL/GenBank/DDBJ whole genome shotgun (WGS) entry which is preliminary data.</text>
</comment>
<feature type="domain" description="Two component regulator three Y" evidence="1">
    <location>
        <begin position="39"/>
        <end position="95"/>
    </location>
</feature>
<dbReference type="InterPro" id="IPR011123">
    <property type="entry name" value="Y_Y_Y"/>
</dbReference>